<protein>
    <submittedName>
        <fullName evidence="1">Uncharacterized protein</fullName>
    </submittedName>
</protein>
<evidence type="ECO:0000313" key="2">
    <source>
        <dbReference type="Proteomes" id="UP000439903"/>
    </source>
</evidence>
<organism evidence="1 2">
    <name type="scientific">Gigaspora margarita</name>
    <dbReference type="NCBI Taxonomy" id="4874"/>
    <lineage>
        <taxon>Eukaryota</taxon>
        <taxon>Fungi</taxon>
        <taxon>Fungi incertae sedis</taxon>
        <taxon>Mucoromycota</taxon>
        <taxon>Glomeromycotina</taxon>
        <taxon>Glomeromycetes</taxon>
        <taxon>Diversisporales</taxon>
        <taxon>Gigasporaceae</taxon>
        <taxon>Gigaspora</taxon>
    </lineage>
</organism>
<gene>
    <name evidence="1" type="ORF">F8M41_003437</name>
</gene>
<dbReference type="EMBL" id="WTPW01000131">
    <property type="protein sequence ID" value="KAF0543761.1"/>
    <property type="molecule type" value="Genomic_DNA"/>
</dbReference>
<sequence length="86" mass="10116">MISTAAYQDLVQILLHPQFEKSHLIKFWEGNLWAESPLFGQFDITTSQEEHSLQAQQKWFLVEEPNSYIIKPSSLIQKIVVWLKDQ</sequence>
<dbReference type="Proteomes" id="UP000439903">
    <property type="component" value="Unassembled WGS sequence"/>
</dbReference>
<comment type="caution">
    <text evidence="1">The sequence shown here is derived from an EMBL/GenBank/DDBJ whole genome shotgun (WGS) entry which is preliminary data.</text>
</comment>
<accession>A0A8H4ERZ5</accession>
<reference evidence="1 2" key="1">
    <citation type="journal article" date="2019" name="Environ. Microbiol.">
        <title>At the nexus of three kingdoms: the genome of the mycorrhizal fungus Gigaspora margarita provides insights into plant, endobacterial and fungal interactions.</title>
        <authorList>
            <person name="Venice F."/>
            <person name="Ghignone S."/>
            <person name="Salvioli di Fossalunga A."/>
            <person name="Amselem J."/>
            <person name="Novero M."/>
            <person name="Xianan X."/>
            <person name="Sedzielewska Toro K."/>
            <person name="Morin E."/>
            <person name="Lipzen A."/>
            <person name="Grigoriev I.V."/>
            <person name="Henrissat B."/>
            <person name="Martin F.M."/>
            <person name="Bonfante P."/>
        </authorList>
    </citation>
    <scope>NUCLEOTIDE SEQUENCE [LARGE SCALE GENOMIC DNA]</scope>
    <source>
        <strain evidence="1 2">BEG34</strain>
    </source>
</reference>
<evidence type="ECO:0000313" key="1">
    <source>
        <dbReference type="EMBL" id="KAF0543761.1"/>
    </source>
</evidence>
<dbReference type="AlphaFoldDB" id="A0A8H4ERZ5"/>
<proteinExistence type="predicted"/>
<keyword evidence="2" id="KW-1185">Reference proteome</keyword>
<name>A0A8H4ERZ5_GIGMA</name>